<name>Q23F35_TETTS</name>
<sequence>MNLIYLVHLLSAKTSDGQIIKTVGNILIVLFAITDVYLQNHVLTVNLGFKNMEVAENQLVVNANTLFAGIVSLKPIRILIQYVL</sequence>
<dbReference type="EMBL" id="GG662707">
    <property type="protein sequence ID" value="EAR95070.2"/>
    <property type="molecule type" value="Genomic_DNA"/>
</dbReference>
<dbReference type="GeneID" id="7831630"/>
<keyword evidence="2" id="KW-1185">Reference proteome</keyword>
<dbReference type="HOGENOM" id="CLU_1216877_0_0_1"/>
<dbReference type="RefSeq" id="XP_001015315.2">
    <property type="nucleotide sequence ID" value="XM_001015315.2"/>
</dbReference>
<protein>
    <submittedName>
        <fullName evidence="1">Uncharacterized protein</fullName>
    </submittedName>
</protein>
<dbReference type="Proteomes" id="UP000009168">
    <property type="component" value="Unassembled WGS sequence"/>
</dbReference>
<dbReference type="KEGG" id="tet:TTHERM_00639970"/>
<dbReference type="InParanoid" id="Q23F35"/>
<dbReference type="AlphaFoldDB" id="Q23F35"/>
<reference evidence="2" key="1">
    <citation type="journal article" date="2006" name="PLoS Biol.">
        <title>Macronuclear genome sequence of the ciliate Tetrahymena thermophila, a model eukaryote.</title>
        <authorList>
            <person name="Eisen J.A."/>
            <person name="Coyne R.S."/>
            <person name="Wu M."/>
            <person name="Wu D."/>
            <person name="Thiagarajan M."/>
            <person name="Wortman J.R."/>
            <person name="Badger J.H."/>
            <person name="Ren Q."/>
            <person name="Amedeo P."/>
            <person name="Jones K.M."/>
            <person name="Tallon L.J."/>
            <person name="Delcher A.L."/>
            <person name="Salzberg S.L."/>
            <person name="Silva J.C."/>
            <person name="Haas B.J."/>
            <person name="Majoros W.H."/>
            <person name="Farzad M."/>
            <person name="Carlton J.M."/>
            <person name="Smith R.K. Jr."/>
            <person name="Garg J."/>
            <person name="Pearlman R.E."/>
            <person name="Karrer K.M."/>
            <person name="Sun L."/>
            <person name="Manning G."/>
            <person name="Elde N.C."/>
            <person name="Turkewitz A.P."/>
            <person name="Asai D.J."/>
            <person name="Wilkes D.E."/>
            <person name="Wang Y."/>
            <person name="Cai H."/>
            <person name="Collins K."/>
            <person name="Stewart B.A."/>
            <person name="Lee S.R."/>
            <person name="Wilamowska K."/>
            <person name="Weinberg Z."/>
            <person name="Ruzzo W.L."/>
            <person name="Wloga D."/>
            <person name="Gaertig J."/>
            <person name="Frankel J."/>
            <person name="Tsao C.-C."/>
            <person name="Gorovsky M.A."/>
            <person name="Keeling P.J."/>
            <person name="Waller R.F."/>
            <person name="Patron N.J."/>
            <person name="Cherry J.M."/>
            <person name="Stover N.A."/>
            <person name="Krieger C.J."/>
            <person name="del Toro C."/>
            <person name="Ryder H.F."/>
            <person name="Williamson S.C."/>
            <person name="Barbeau R.A."/>
            <person name="Hamilton E.P."/>
            <person name="Orias E."/>
        </authorList>
    </citation>
    <scope>NUCLEOTIDE SEQUENCE [LARGE SCALE GENOMIC DNA]</scope>
    <source>
        <strain evidence="2">SB210</strain>
    </source>
</reference>
<organism evidence="1 2">
    <name type="scientific">Tetrahymena thermophila (strain SB210)</name>
    <dbReference type="NCBI Taxonomy" id="312017"/>
    <lineage>
        <taxon>Eukaryota</taxon>
        <taxon>Sar</taxon>
        <taxon>Alveolata</taxon>
        <taxon>Ciliophora</taxon>
        <taxon>Intramacronucleata</taxon>
        <taxon>Oligohymenophorea</taxon>
        <taxon>Hymenostomatida</taxon>
        <taxon>Tetrahymenina</taxon>
        <taxon>Tetrahymenidae</taxon>
        <taxon>Tetrahymena</taxon>
    </lineage>
</organism>
<gene>
    <name evidence="1" type="ORF">TTHERM_00639970</name>
</gene>
<accession>Q23F35</accession>
<proteinExistence type="predicted"/>
<evidence type="ECO:0000313" key="2">
    <source>
        <dbReference type="Proteomes" id="UP000009168"/>
    </source>
</evidence>
<evidence type="ECO:0000313" key="1">
    <source>
        <dbReference type="EMBL" id="EAR95070.2"/>
    </source>
</evidence>